<feature type="non-terminal residue" evidence="1">
    <location>
        <position position="1"/>
    </location>
</feature>
<name>A0A067M2G1_BOTB1</name>
<gene>
    <name evidence="1" type="ORF">BOTBODRAFT_121947</name>
</gene>
<keyword evidence="2" id="KW-1185">Reference proteome</keyword>
<organism evidence="1 2">
    <name type="scientific">Botryobasidium botryosum (strain FD-172 SS1)</name>
    <dbReference type="NCBI Taxonomy" id="930990"/>
    <lineage>
        <taxon>Eukaryota</taxon>
        <taxon>Fungi</taxon>
        <taxon>Dikarya</taxon>
        <taxon>Basidiomycota</taxon>
        <taxon>Agaricomycotina</taxon>
        <taxon>Agaricomycetes</taxon>
        <taxon>Cantharellales</taxon>
        <taxon>Botryobasidiaceae</taxon>
        <taxon>Botryobasidium</taxon>
    </lineage>
</organism>
<dbReference type="OrthoDB" id="3048541at2759"/>
<evidence type="ECO:0000313" key="1">
    <source>
        <dbReference type="EMBL" id="KDQ06072.1"/>
    </source>
</evidence>
<evidence type="ECO:0000313" key="2">
    <source>
        <dbReference type="Proteomes" id="UP000027195"/>
    </source>
</evidence>
<dbReference type="STRING" id="930990.A0A067M2G1"/>
<accession>A0A067M2G1</accession>
<dbReference type="Proteomes" id="UP000027195">
    <property type="component" value="Unassembled WGS sequence"/>
</dbReference>
<dbReference type="EMBL" id="KL198158">
    <property type="protein sequence ID" value="KDQ06072.1"/>
    <property type="molecule type" value="Genomic_DNA"/>
</dbReference>
<dbReference type="InParanoid" id="A0A067M2G1"/>
<proteinExistence type="predicted"/>
<sequence>RRHSFSLDEITLEERPRYFPEAHSLGGLCREHSWKADAHITCLDSILLIRTKLEEGIIHWGKEATAGAVAPFGRKTYSPMPILVSPTCKRGEPASEMPRVYGIITSEWKVRAAATEGPLWAMTGDGDAACRASFLTFLTSHIYSIARKSSVSRAWSFATL</sequence>
<dbReference type="AlphaFoldDB" id="A0A067M2G1"/>
<dbReference type="HOGENOM" id="CLU_051549_0_0_1"/>
<protein>
    <submittedName>
        <fullName evidence="1">Uncharacterized protein</fullName>
    </submittedName>
</protein>
<reference evidence="2" key="1">
    <citation type="journal article" date="2014" name="Proc. Natl. Acad. Sci. U.S.A.">
        <title>Extensive sampling of basidiomycete genomes demonstrates inadequacy of the white-rot/brown-rot paradigm for wood decay fungi.</title>
        <authorList>
            <person name="Riley R."/>
            <person name="Salamov A.A."/>
            <person name="Brown D.W."/>
            <person name="Nagy L.G."/>
            <person name="Floudas D."/>
            <person name="Held B.W."/>
            <person name="Levasseur A."/>
            <person name="Lombard V."/>
            <person name="Morin E."/>
            <person name="Otillar R."/>
            <person name="Lindquist E.A."/>
            <person name="Sun H."/>
            <person name="LaButti K.M."/>
            <person name="Schmutz J."/>
            <person name="Jabbour D."/>
            <person name="Luo H."/>
            <person name="Baker S.E."/>
            <person name="Pisabarro A.G."/>
            <person name="Walton J.D."/>
            <person name="Blanchette R.A."/>
            <person name="Henrissat B."/>
            <person name="Martin F."/>
            <person name="Cullen D."/>
            <person name="Hibbett D.S."/>
            <person name="Grigoriev I.V."/>
        </authorList>
    </citation>
    <scope>NUCLEOTIDE SEQUENCE [LARGE SCALE GENOMIC DNA]</scope>
    <source>
        <strain evidence="2">FD-172 SS1</strain>
    </source>
</reference>